<protein>
    <submittedName>
        <fullName evidence="1">Uncharacterized protein</fullName>
    </submittedName>
</protein>
<dbReference type="AlphaFoldDB" id="A0A9P8P5S9"/>
<organism evidence="1 2">
    <name type="scientific">Ogataea philodendri</name>
    <dbReference type="NCBI Taxonomy" id="1378263"/>
    <lineage>
        <taxon>Eukaryota</taxon>
        <taxon>Fungi</taxon>
        <taxon>Dikarya</taxon>
        <taxon>Ascomycota</taxon>
        <taxon>Saccharomycotina</taxon>
        <taxon>Pichiomycetes</taxon>
        <taxon>Pichiales</taxon>
        <taxon>Pichiaceae</taxon>
        <taxon>Ogataea</taxon>
    </lineage>
</organism>
<sequence>MQNLTDPLLLNVIQCIWRVHRETNQNDVGIWVRKRSQPVIVFLTGGIPQGQLNSSTINFHVSNVVLKDLLNTKTVAYLAVPSTGSFQIGQLGCKQITKRMLRHGPSRRSNKHPNNPPIVLQEPLTIALLTFLDIEFLVCSLQRLHFGKEVVFEFVFDPQLVAVLFLELLGRIAAVWLINMELESWVSGLHLLDQRMSLREVIQGIDEDQINRIDVEFVEHVQDTKSGQTKSCGLEKVWKRNHSPLQNLLRGQLGQRLVEMLQLEVCDDDIAHWRQE</sequence>
<dbReference type="OrthoDB" id="10427449at2759"/>
<gene>
    <name evidence="1" type="ORF">OGAPHI_003762</name>
</gene>
<dbReference type="GeneID" id="70235727"/>
<dbReference type="RefSeq" id="XP_046060779.1">
    <property type="nucleotide sequence ID" value="XM_046204768.1"/>
</dbReference>
<name>A0A9P8P5S9_9ASCO</name>
<proteinExistence type="predicted"/>
<comment type="caution">
    <text evidence="1">The sequence shown here is derived from an EMBL/GenBank/DDBJ whole genome shotgun (WGS) entry which is preliminary data.</text>
</comment>
<reference evidence="1" key="2">
    <citation type="submission" date="2021-01" db="EMBL/GenBank/DDBJ databases">
        <authorList>
            <person name="Schikora-Tamarit M.A."/>
        </authorList>
    </citation>
    <scope>NUCLEOTIDE SEQUENCE</scope>
    <source>
        <strain evidence="1">CBS6075</strain>
    </source>
</reference>
<evidence type="ECO:0000313" key="1">
    <source>
        <dbReference type="EMBL" id="KAH3665575.1"/>
    </source>
</evidence>
<evidence type="ECO:0000313" key="2">
    <source>
        <dbReference type="Proteomes" id="UP000769157"/>
    </source>
</evidence>
<dbReference type="Proteomes" id="UP000769157">
    <property type="component" value="Unassembled WGS sequence"/>
</dbReference>
<reference evidence="1" key="1">
    <citation type="journal article" date="2021" name="Open Biol.">
        <title>Shared evolutionary footprints suggest mitochondrial oxidative damage underlies multiple complex I losses in fungi.</title>
        <authorList>
            <person name="Schikora-Tamarit M.A."/>
            <person name="Marcet-Houben M."/>
            <person name="Nosek J."/>
            <person name="Gabaldon T."/>
        </authorList>
    </citation>
    <scope>NUCLEOTIDE SEQUENCE</scope>
    <source>
        <strain evidence="1">CBS6075</strain>
    </source>
</reference>
<keyword evidence="2" id="KW-1185">Reference proteome</keyword>
<dbReference type="EMBL" id="JAEUBE010000295">
    <property type="protein sequence ID" value="KAH3665575.1"/>
    <property type="molecule type" value="Genomic_DNA"/>
</dbReference>
<accession>A0A9P8P5S9</accession>